<dbReference type="RefSeq" id="XP_067076050.1">
    <property type="nucleotide sequence ID" value="XM_067219949.1"/>
</dbReference>
<reference evidence="1" key="1">
    <citation type="submission" date="2016-09" db="EMBL/GenBank/DDBJ databases">
        <authorList>
            <person name="Hebert L."/>
            <person name="Moumen B."/>
        </authorList>
    </citation>
    <scope>NUCLEOTIDE SEQUENCE [LARGE SCALE GENOMIC DNA]</scope>
    <source>
        <strain evidence="1">OVI</strain>
    </source>
</reference>
<evidence type="ECO:0000313" key="2">
    <source>
        <dbReference type="Proteomes" id="UP000195570"/>
    </source>
</evidence>
<protein>
    <submittedName>
        <fullName evidence="1">Uncharacterized protein</fullName>
    </submittedName>
</protein>
<dbReference type="EMBL" id="CZPT02000029">
    <property type="protein sequence ID" value="SCU64267.1"/>
    <property type="molecule type" value="Genomic_DNA"/>
</dbReference>
<dbReference type="Proteomes" id="UP000195570">
    <property type="component" value="Unassembled WGS sequence"/>
</dbReference>
<organism evidence="1 2">
    <name type="scientific">Trypanosoma equiperdum</name>
    <dbReference type="NCBI Taxonomy" id="5694"/>
    <lineage>
        <taxon>Eukaryota</taxon>
        <taxon>Discoba</taxon>
        <taxon>Euglenozoa</taxon>
        <taxon>Kinetoplastea</taxon>
        <taxon>Metakinetoplastina</taxon>
        <taxon>Trypanosomatida</taxon>
        <taxon>Trypanosomatidae</taxon>
        <taxon>Trypanosoma</taxon>
    </lineage>
</organism>
<dbReference type="VEuPathDB" id="TriTrypDB:TEOVI_000901100"/>
<sequence length="407" mass="47265">MRKFCHFMANCWNSARSHATYGAVPLTHSQVTSVYATDGGKVDELGLLELVEERIFSWKLNKWEMRIPPNLPNDQKELIRQEQENLKQILSEWRKCFGALNADILQISSLTGVPKEVVREKNRTWLQEEVAKLRWMGEVNKAALLRDAFMRLEAFGSRDFMFMERLCCIYGLARQGTFDEAFTNYITEDPVTNDIFVDERNPFKELVAHIVRNYSQIDIIYDFLGFNYSEGYRSSLRRYMEYLQCKTAENVRASGRLVTGDKGEHNILFDYCVSRESLVSGDSCQGIIDFLYINGNDVTLIIIASDNPWLRNRQLPHRRQMEGIARRVCFVLGIPPSEVRIRNLLLPPTYLDKGSIVRLNDIVFRLSNEQSNLLIPWLTNYNKELDPKDVDYTALAKTTNEEEWLTL</sequence>
<proteinExistence type="predicted"/>
<accession>A0A1G4HYL3</accession>
<evidence type="ECO:0000313" key="1">
    <source>
        <dbReference type="EMBL" id="SCU64267.1"/>
    </source>
</evidence>
<gene>
    <name evidence="1" type="ORF">TEOVI_000901100</name>
</gene>
<dbReference type="GeneID" id="92382945"/>
<keyword evidence="2" id="KW-1185">Reference proteome</keyword>
<dbReference type="AlphaFoldDB" id="A0A1G4HYL3"/>
<comment type="caution">
    <text evidence="1">The sequence shown here is derived from an EMBL/GenBank/DDBJ whole genome shotgun (WGS) entry which is preliminary data.</text>
</comment>
<name>A0A1G4HYL3_TRYEQ</name>